<gene>
    <name evidence="3" type="ORF">GCM10011509_10660</name>
</gene>
<evidence type="ECO:0000313" key="4">
    <source>
        <dbReference type="Proteomes" id="UP000662111"/>
    </source>
</evidence>
<dbReference type="InterPro" id="IPR025487">
    <property type="entry name" value="DUF4379"/>
</dbReference>
<organism evidence="3 4">
    <name type="scientific">Ornithinimicrobium pekingense</name>
    <dbReference type="NCBI Taxonomy" id="384677"/>
    <lineage>
        <taxon>Bacteria</taxon>
        <taxon>Bacillati</taxon>
        <taxon>Actinomycetota</taxon>
        <taxon>Actinomycetes</taxon>
        <taxon>Micrococcales</taxon>
        <taxon>Ornithinimicrobiaceae</taxon>
        <taxon>Ornithinimicrobium</taxon>
    </lineage>
</organism>
<dbReference type="Proteomes" id="UP000662111">
    <property type="component" value="Unassembled WGS sequence"/>
</dbReference>
<evidence type="ECO:0000256" key="1">
    <source>
        <dbReference type="SAM" id="MobiDB-lite"/>
    </source>
</evidence>
<feature type="domain" description="Treble clef zinc finger" evidence="2">
    <location>
        <begin position="34"/>
        <end position="92"/>
    </location>
</feature>
<keyword evidence="4" id="KW-1185">Reference proteome</keyword>
<dbReference type="RefSeq" id="WP_169448477.1">
    <property type="nucleotide sequence ID" value="NZ_BMLB01000002.1"/>
</dbReference>
<feature type="domain" description="Treble clef zinc finger" evidence="2">
    <location>
        <begin position="572"/>
        <end position="629"/>
    </location>
</feature>
<evidence type="ECO:0000259" key="2">
    <source>
        <dbReference type="Pfam" id="PF14311"/>
    </source>
</evidence>
<accession>A0ABQ2F6L9</accession>
<dbReference type="Gene3D" id="3.40.960.10">
    <property type="entry name" value="VSR Endonuclease"/>
    <property type="match status" value="1"/>
</dbReference>
<dbReference type="Pfam" id="PF14311">
    <property type="entry name" value="DUF4379"/>
    <property type="match status" value="6"/>
</dbReference>
<sequence>MSRNDVAALQQQPIRKREPRPRRGGTRVSDVQRLADLYDPTNELPPHAVPVGSNKRLRWKCSRGPDHLWEAMANSVYRSTSPTSGCPYCAGKRPSLTNRLDVLHPDLAQQWDLEANAGSPTVVAGSERKAWWRCGDGHQWQASIRSRSVLGSGCPRCAAKAQSSRRATPEPGGSLADLHPGIAAEWHATRNGQITPLHVRPQSNKRAWWVCHRGHEWSVPPAGRVGKGGAGCPYCSGRLATPETSLRTLRADIAAEWDADKNGSQTPDDVMPASSAYAWWSCPRGHSYRSRIANRCQLGRACPYCTGQKVGYGNDLATLAPAVAAEWHFDLNGDVTPAQVTTGVQRKYAWLCERGHTWTATIASRVRGGTGCPTCAAGWRRSRPEIQLLLELRHTFPASLTGDTTVNGREQTWSVDMASPELGIIVEYDGAHWHRRTNDRDDRKLRDLTGAGWLVCRARETPLPCRDSDVAVDARRPDVFITACTVTAKLISLIVAIPENSGGAASRAAWGALPEMRRKFDLYRAGGVARETAAAQVIWSELVVGRRSPREPSITPPRPRPGGSLAEKSPAIAAEWHPALNGPFTPADVSNARNAKAWWLCSNCGAVWQAPINGRIRRQHVGCPPCNRKRSRSRTP</sequence>
<feature type="domain" description="Treble clef zinc finger" evidence="2">
    <location>
        <begin position="107"/>
        <end position="159"/>
    </location>
</feature>
<protein>
    <recommendedName>
        <fullName evidence="2">Treble clef zinc finger domain-containing protein</fullName>
    </recommendedName>
</protein>
<name>A0ABQ2F6L9_9MICO</name>
<dbReference type="PANTHER" id="PTHR37317:SF1">
    <property type="entry name" value="ZINC-RIBBON DOMAIN-CONTAINING PROTEIN-RELATED"/>
    <property type="match status" value="1"/>
</dbReference>
<evidence type="ECO:0000313" key="3">
    <source>
        <dbReference type="EMBL" id="GGK64106.1"/>
    </source>
</evidence>
<comment type="caution">
    <text evidence="3">The sequence shown here is derived from an EMBL/GenBank/DDBJ whole genome shotgun (WGS) entry which is preliminary data.</text>
</comment>
<dbReference type="PANTHER" id="PTHR37317">
    <property type="entry name" value="BLR8090 PROTEIN"/>
    <property type="match status" value="1"/>
</dbReference>
<feature type="compositionally biased region" description="Polar residues" evidence="1">
    <location>
        <begin position="1"/>
        <end position="13"/>
    </location>
</feature>
<feature type="domain" description="Treble clef zinc finger" evidence="2">
    <location>
        <begin position="253"/>
        <end position="307"/>
    </location>
</feature>
<reference evidence="4" key="1">
    <citation type="journal article" date="2019" name="Int. J. Syst. Evol. Microbiol.">
        <title>The Global Catalogue of Microorganisms (GCM) 10K type strain sequencing project: providing services to taxonomists for standard genome sequencing and annotation.</title>
        <authorList>
            <consortium name="The Broad Institute Genomics Platform"/>
            <consortium name="The Broad Institute Genome Sequencing Center for Infectious Disease"/>
            <person name="Wu L."/>
            <person name="Ma J."/>
        </authorList>
    </citation>
    <scope>NUCLEOTIDE SEQUENCE [LARGE SCALE GENOMIC DNA]</scope>
    <source>
        <strain evidence="4">CGMCC 1.5362</strain>
    </source>
</reference>
<proteinExistence type="predicted"/>
<dbReference type="EMBL" id="BMLB01000002">
    <property type="protein sequence ID" value="GGK64106.1"/>
    <property type="molecule type" value="Genomic_DNA"/>
</dbReference>
<feature type="domain" description="Treble clef zinc finger" evidence="2">
    <location>
        <begin position="324"/>
        <end position="376"/>
    </location>
</feature>
<feature type="region of interest" description="Disordered" evidence="1">
    <location>
        <begin position="1"/>
        <end position="27"/>
    </location>
</feature>
<feature type="domain" description="Treble clef zinc finger" evidence="2">
    <location>
        <begin position="182"/>
        <end position="238"/>
    </location>
</feature>